<feature type="compositionally biased region" description="Basic and acidic residues" evidence="1">
    <location>
        <begin position="1"/>
        <end position="12"/>
    </location>
</feature>
<reference evidence="3" key="1">
    <citation type="journal article" date="2011" name="Genome Biol.">
        <title>Comparative genomics of the social amoebae Dictyostelium discoideum and Dictyostelium purpureum.</title>
        <authorList>
            <consortium name="US DOE Joint Genome Institute (JGI-PGF)"/>
            <person name="Sucgang R."/>
            <person name="Kuo A."/>
            <person name="Tian X."/>
            <person name="Salerno W."/>
            <person name="Parikh A."/>
            <person name="Feasley C.L."/>
            <person name="Dalin E."/>
            <person name="Tu H."/>
            <person name="Huang E."/>
            <person name="Barry K."/>
            <person name="Lindquist E."/>
            <person name="Shapiro H."/>
            <person name="Bruce D."/>
            <person name="Schmutz J."/>
            <person name="Salamov A."/>
            <person name="Fey P."/>
            <person name="Gaudet P."/>
            <person name="Anjard C."/>
            <person name="Babu M.M."/>
            <person name="Basu S."/>
            <person name="Bushmanova Y."/>
            <person name="van der Wel H."/>
            <person name="Katoh-Kurasawa M."/>
            <person name="Dinh C."/>
            <person name="Coutinho P.M."/>
            <person name="Saito T."/>
            <person name="Elias M."/>
            <person name="Schaap P."/>
            <person name="Kay R.R."/>
            <person name="Henrissat B."/>
            <person name="Eichinger L."/>
            <person name="Rivero F."/>
            <person name="Putnam N.H."/>
            <person name="West C.M."/>
            <person name="Loomis W.F."/>
            <person name="Chisholm R.L."/>
            <person name="Shaulsky G."/>
            <person name="Strassmann J.E."/>
            <person name="Queller D.C."/>
            <person name="Kuspa A."/>
            <person name="Grigoriev I.V."/>
        </authorList>
    </citation>
    <scope>NUCLEOTIDE SEQUENCE [LARGE SCALE GENOMIC DNA]</scope>
    <source>
        <strain evidence="3">QSDP1</strain>
    </source>
</reference>
<dbReference type="VEuPathDB" id="AmoebaDB:DICPUDRAFT_150588"/>
<gene>
    <name evidence="2" type="ORF">DICPUDRAFT_150588</name>
</gene>
<keyword evidence="3" id="KW-1185">Reference proteome</keyword>
<feature type="region of interest" description="Disordered" evidence="1">
    <location>
        <begin position="362"/>
        <end position="381"/>
    </location>
</feature>
<feature type="compositionally biased region" description="Low complexity" evidence="1">
    <location>
        <begin position="14"/>
        <end position="32"/>
    </location>
</feature>
<evidence type="ECO:0000313" key="3">
    <source>
        <dbReference type="Proteomes" id="UP000001064"/>
    </source>
</evidence>
<feature type="compositionally biased region" description="Low complexity" evidence="1">
    <location>
        <begin position="61"/>
        <end position="127"/>
    </location>
</feature>
<evidence type="ECO:0000256" key="1">
    <source>
        <dbReference type="SAM" id="MobiDB-lite"/>
    </source>
</evidence>
<accession>F0ZGQ4</accession>
<feature type="compositionally biased region" description="Low complexity" evidence="1">
    <location>
        <begin position="217"/>
        <end position="231"/>
    </location>
</feature>
<dbReference type="GeneID" id="10504003"/>
<feature type="compositionally biased region" description="Low complexity" evidence="1">
    <location>
        <begin position="188"/>
        <end position="198"/>
    </location>
</feature>
<dbReference type="InParanoid" id="F0ZGQ4"/>
<sequence length="381" mass="42845">MDNNEKEIKDVEINIDSVRNSDDNNNNNASSSEYIPPLSPPTIEVCSEPSSPINDRASIDNNLNSPIELNLNNNPNNENNNNDNNNDNNNNDNNNNNNNNNNSSVEININNIHNNNDNNNESNNINLSNANSEQLINQPYPLYPPAPSYFYQYNVDGNGHIIHTIDEIDTDATSLPPPVRLEKSPHQNNSNSNVYSSNGFYPGLQGLASVSAGENDPNAQSPSSNNYYSSYSRHHASPPPNSRTTTNRDNNNTSIARKNRTCCTGGARKIIPGIIVIILCAVILELRGKPNYKSKTSQLTISQNFDDCISDLNIKYYSKNIIIKKVDKIVYQDSVFKPFNSGTTLIRIYIYFQDKLEEEQIEEQENDENQYHKPPKMYNLN</sequence>
<dbReference type="KEGG" id="dpp:DICPUDRAFT_150588"/>
<dbReference type="RefSeq" id="XP_003286587.1">
    <property type="nucleotide sequence ID" value="XM_003286539.1"/>
</dbReference>
<feature type="compositionally biased region" description="Low complexity" evidence="1">
    <location>
        <begin position="242"/>
        <end position="254"/>
    </location>
</feature>
<feature type="region of interest" description="Disordered" evidence="1">
    <location>
        <begin position="173"/>
        <end position="258"/>
    </location>
</feature>
<dbReference type="EMBL" id="GL871014">
    <property type="protein sequence ID" value="EGC36865.1"/>
    <property type="molecule type" value="Genomic_DNA"/>
</dbReference>
<feature type="region of interest" description="Disordered" evidence="1">
    <location>
        <begin position="1"/>
        <end position="127"/>
    </location>
</feature>
<proteinExistence type="predicted"/>
<dbReference type="AlphaFoldDB" id="F0ZGQ4"/>
<dbReference type="Proteomes" id="UP000001064">
    <property type="component" value="Unassembled WGS sequence"/>
</dbReference>
<protein>
    <submittedName>
        <fullName evidence="2">Uncharacterized protein</fullName>
    </submittedName>
</protein>
<name>F0ZGQ4_DICPU</name>
<evidence type="ECO:0000313" key="2">
    <source>
        <dbReference type="EMBL" id="EGC36865.1"/>
    </source>
</evidence>
<organism evidence="2 3">
    <name type="scientific">Dictyostelium purpureum</name>
    <name type="common">Slime mold</name>
    <dbReference type="NCBI Taxonomy" id="5786"/>
    <lineage>
        <taxon>Eukaryota</taxon>
        <taxon>Amoebozoa</taxon>
        <taxon>Evosea</taxon>
        <taxon>Eumycetozoa</taxon>
        <taxon>Dictyostelia</taxon>
        <taxon>Dictyosteliales</taxon>
        <taxon>Dictyosteliaceae</taxon>
        <taxon>Dictyostelium</taxon>
    </lineage>
</organism>